<evidence type="ECO:0000259" key="1">
    <source>
        <dbReference type="SMART" id="SM00382"/>
    </source>
</evidence>
<dbReference type="InterPro" id="IPR050513">
    <property type="entry name" value="RavA_ATPases"/>
</dbReference>
<dbReference type="InterPro" id="IPR001270">
    <property type="entry name" value="ClpA/B"/>
</dbReference>
<dbReference type="Pfam" id="PF20030">
    <property type="entry name" value="bpMoxR"/>
    <property type="match status" value="1"/>
</dbReference>
<dbReference type="Proteomes" id="UP000093199">
    <property type="component" value="Unassembled WGS sequence"/>
</dbReference>
<evidence type="ECO:0000313" key="3">
    <source>
        <dbReference type="Proteomes" id="UP000093199"/>
    </source>
</evidence>
<comment type="caution">
    <text evidence="2">The sequence shown here is derived from an EMBL/GenBank/DDBJ whole genome shotgun (WGS) entry which is preliminary data.</text>
</comment>
<dbReference type="RefSeq" id="WP_066548085.1">
    <property type="nucleotide sequence ID" value="NZ_MASJ01000039.1"/>
</dbReference>
<dbReference type="InterPro" id="IPR045427">
    <property type="entry name" value="MoxR"/>
</dbReference>
<dbReference type="GO" id="GO:0005524">
    <property type="term" value="F:ATP binding"/>
    <property type="evidence" value="ECO:0007669"/>
    <property type="project" value="InterPro"/>
</dbReference>
<dbReference type="PANTHER" id="PTHR32204:SF0">
    <property type="entry name" value="ATPASE RAVA"/>
    <property type="match status" value="1"/>
</dbReference>
<gene>
    <name evidence="2" type="ORF">A6M13_06555</name>
</gene>
<dbReference type="InterPro" id="IPR041538">
    <property type="entry name" value="RavA-like_AAA_lid"/>
</dbReference>
<dbReference type="STRING" id="33978.A6M13_06555"/>
<reference evidence="2 3" key="1">
    <citation type="submission" date="2016-07" db="EMBL/GenBank/DDBJ databases">
        <title>Caryophanon tenue genome sequencing.</title>
        <authorList>
            <person name="Verma A."/>
            <person name="Pal Y."/>
            <person name="Krishnamurthi S."/>
        </authorList>
    </citation>
    <scope>NUCLEOTIDE SEQUENCE [LARGE SCALE GENOMIC DNA]</scope>
    <source>
        <strain evidence="2 3">DSM 14152</strain>
    </source>
</reference>
<dbReference type="SUPFAM" id="SSF52540">
    <property type="entry name" value="P-loop containing nucleoside triphosphate hydrolases"/>
    <property type="match status" value="1"/>
</dbReference>
<protein>
    <submittedName>
        <fullName evidence="2">ATPase</fullName>
    </submittedName>
</protein>
<dbReference type="OrthoDB" id="1814213at2"/>
<organism evidence="2 3">
    <name type="scientific">Caryophanon tenue</name>
    <dbReference type="NCBI Taxonomy" id="33978"/>
    <lineage>
        <taxon>Bacteria</taxon>
        <taxon>Bacillati</taxon>
        <taxon>Bacillota</taxon>
        <taxon>Bacilli</taxon>
        <taxon>Bacillales</taxon>
        <taxon>Caryophanaceae</taxon>
        <taxon>Caryophanon</taxon>
    </lineage>
</organism>
<sequence length="373" mass="42376">MSHQKLQHIKQALNAKFFDRTAEIDALLTAILAKQHILFIGPAGTGKSALSAMLGEIVKPSTYFQHLLTPFSTPEELFGVLSLKDLEQGIYKRNVEGMLPQAHFAFIDEIFKANSAILNSLLTLINERVYYNNGVPVMSPLLTLVGSSNEYIEEGEGLEALFDRFLLRYEVDYIQDEQTFIAMLQSDGEVAIPTLTMQELIFHQQVCERVVIPTAIYETLGKIRQQLLDEGIRPSDRRFKQALSIIRAQAYLNGCSEVTKAHLLILEHALWETVEQQQTTAAIIHRIANDDIEAFIQRITPEFEEILLKSQNAAVQKSPTSRKELSDLLVQGKALFLEVQAMNRQQPDREELRHLKDHMHQRLLHMTSLVIGF</sequence>
<dbReference type="SMART" id="SM00382">
    <property type="entry name" value="AAA"/>
    <property type="match status" value="1"/>
</dbReference>
<name>A0A1C0Y7C6_9BACL</name>
<dbReference type="EMBL" id="MASJ01000039">
    <property type="protein sequence ID" value="OCS83058.1"/>
    <property type="molecule type" value="Genomic_DNA"/>
</dbReference>
<proteinExistence type="predicted"/>
<dbReference type="PRINTS" id="PR00300">
    <property type="entry name" value="CLPPROTEASEA"/>
</dbReference>
<dbReference type="Gene3D" id="3.40.50.300">
    <property type="entry name" value="P-loop containing nucleotide triphosphate hydrolases"/>
    <property type="match status" value="1"/>
</dbReference>
<dbReference type="CDD" id="cd00009">
    <property type="entry name" value="AAA"/>
    <property type="match status" value="1"/>
</dbReference>
<keyword evidence="3" id="KW-1185">Reference proteome</keyword>
<evidence type="ECO:0000313" key="2">
    <source>
        <dbReference type="EMBL" id="OCS83058.1"/>
    </source>
</evidence>
<dbReference type="InterPro" id="IPR003593">
    <property type="entry name" value="AAA+_ATPase"/>
</dbReference>
<accession>A0A1C0Y7C6</accession>
<feature type="domain" description="AAA+ ATPase" evidence="1">
    <location>
        <begin position="33"/>
        <end position="177"/>
    </location>
</feature>
<dbReference type="Pfam" id="PF17868">
    <property type="entry name" value="AAA_lid_8"/>
    <property type="match status" value="1"/>
</dbReference>
<dbReference type="InterPro" id="IPR027417">
    <property type="entry name" value="P-loop_NTPase"/>
</dbReference>
<dbReference type="AlphaFoldDB" id="A0A1C0Y7C6"/>
<dbReference type="PANTHER" id="PTHR32204">
    <property type="entry name" value="ATPASE RAVA"/>
    <property type="match status" value="1"/>
</dbReference>